<dbReference type="EC" id="4.1.1.23" evidence="3"/>
<evidence type="ECO:0000256" key="4">
    <source>
        <dbReference type="ARBA" id="ARBA00021923"/>
    </source>
</evidence>
<comment type="pathway">
    <text evidence="1">Pyrimidine metabolism; UMP biosynthesis via de novo pathway; UMP from orotate: step 2/2.</text>
</comment>
<dbReference type="PANTHER" id="PTHR43375">
    <property type="entry name" value="OROTIDINE 5'-PHOSPHATE DECARBOXYLASE"/>
    <property type="match status" value="1"/>
</dbReference>
<keyword evidence="7" id="KW-0456">Lyase</keyword>
<accession>A0A381NPJ3</accession>
<evidence type="ECO:0000256" key="9">
    <source>
        <dbReference type="ARBA" id="ARBA00049157"/>
    </source>
</evidence>
<dbReference type="InterPro" id="IPR013785">
    <property type="entry name" value="Aldolase_TIM"/>
</dbReference>
<evidence type="ECO:0000313" key="11">
    <source>
        <dbReference type="EMBL" id="SUZ56249.1"/>
    </source>
</evidence>
<evidence type="ECO:0000256" key="1">
    <source>
        <dbReference type="ARBA" id="ARBA00004861"/>
    </source>
</evidence>
<evidence type="ECO:0000256" key="8">
    <source>
        <dbReference type="ARBA" id="ARBA00033428"/>
    </source>
</evidence>
<comment type="similarity">
    <text evidence="2">Belongs to the OMP decarboxylase family. Type 2 subfamily.</text>
</comment>
<evidence type="ECO:0000256" key="6">
    <source>
        <dbReference type="ARBA" id="ARBA00022975"/>
    </source>
</evidence>
<dbReference type="GO" id="GO:0004590">
    <property type="term" value="F:orotidine-5'-phosphate decarboxylase activity"/>
    <property type="evidence" value="ECO:0007669"/>
    <property type="project" value="UniProtKB-EC"/>
</dbReference>
<keyword evidence="6" id="KW-0665">Pyrimidine biosynthesis</keyword>
<keyword evidence="5" id="KW-0210">Decarboxylase</keyword>
<dbReference type="SMART" id="SM00934">
    <property type="entry name" value="OMPdecase"/>
    <property type="match status" value="1"/>
</dbReference>
<dbReference type="CDD" id="cd04725">
    <property type="entry name" value="OMP_decarboxylase_like"/>
    <property type="match status" value="1"/>
</dbReference>
<gene>
    <name evidence="11" type="ORF">METZ01_LOCUS9103</name>
</gene>
<dbReference type="InterPro" id="IPR018089">
    <property type="entry name" value="OMPdecase_AS"/>
</dbReference>
<dbReference type="Gene3D" id="3.20.20.70">
    <property type="entry name" value="Aldolase class I"/>
    <property type="match status" value="1"/>
</dbReference>
<evidence type="ECO:0000256" key="2">
    <source>
        <dbReference type="ARBA" id="ARBA00008847"/>
    </source>
</evidence>
<reference evidence="11" key="1">
    <citation type="submission" date="2018-05" db="EMBL/GenBank/DDBJ databases">
        <authorList>
            <person name="Lanie J.A."/>
            <person name="Ng W.-L."/>
            <person name="Kazmierczak K.M."/>
            <person name="Andrzejewski T.M."/>
            <person name="Davidsen T.M."/>
            <person name="Wayne K.J."/>
            <person name="Tettelin H."/>
            <person name="Glass J.I."/>
            <person name="Rusch D."/>
            <person name="Podicherti R."/>
            <person name="Tsui H.-C.T."/>
            <person name="Winkler M.E."/>
        </authorList>
    </citation>
    <scope>NUCLEOTIDE SEQUENCE</scope>
</reference>
<dbReference type="SUPFAM" id="SSF51366">
    <property type="entry name" value="Ribulose-phoshate binding barrel"/>
    <property type="match status" value="1"/>
</dbReference>
<protein>
    <recommendedName>
        <fullName evidence="4">Orotidine 5'-phosphate decarboxylase</fullName>
        <ecNumber evidence="3">4.1.1.23</ecNumber>
    </recommendedName>
    <alternativeName>
        <fullName evidence="8">OMP decarboxylase</fullName>
    </alternativeName>
</protein>
<dbReference type="Pfam" id="PF00215">
    <property type="entry name" value="OMPdecase"/>
    <property type="match status" value="1"/>
</dbReference>
<dbReference type="PANTHER" id="PTHR43375:SF1">
    <property type="entry name" value="OROTIDINE 5'-PHOSPHATE DECARBOXYLASE"/>
    <property type="match status" value="1"/>
</dbReference>
<evidence type="ECO:0000256" key="3">
    <source>
        <dbReference type="ARBA" id="ARBA00012321"/>
    </source>
</evidence>
<dbReference type="InterPro" id="IPR011995">
    <property type="entry name" value="OMPdecase_type-2"/>
</dbReference>
<feature type="domain" description="Orotidine 5'-phosphate decarboxylase" evidence="10">
    <location>
        <begin position="44"/>
        <end position="277"/>
    </location>
</feature>
<dbReference type="InterPro" id="IPR011060">
    <property type="entry name" value="RibuloseP-bd_barrel"/>
</dbReference>
<comment type="catalytic activity">
    <reaction evidence="9">
        <text>orotidine 5'-phosphate + H(+) = UMP + CO2</text>
        <dbReference type="Rhea" id="RHEA:11596"/>
        <dbReference type="ChEBI" id="CHEBI:15378"/>
        <dbReference type="ChEBI" id="CHEBI:16526"/>
        <dbReference type="ChEBI" id="CHEBI:57538"/>
        <dbReference type="ChEBI" id="CHEBI:57865"/>
        <dbReference type="EC" id="4.1.1.23"/>
    </reaction>
</comment>
<dbReference type="AlphaFoldDB" id="A0A381NPJ3"/>
<organism evidence="11">
    <name type="scientific">marine metagenome</name>
    <dbReference type="NCBI Taxonomy" id="408172"/>
    <lineage>
        <taxon>unclassified sequences</taxon>
        <taxon>metagenomes</taxon>
        <taxon>ecological metagenomes</taxon>
    </lineage>
</organism>
<sequence>MGVNYLFHHRYIPFLCSYHDKVNYAPMKSFNVRLSEIIQAKESHLCVGLDINPERLSTTSSSLDDLKTHTFRVIDATRDLVAAYKPNLAFFERWGSPGYQWLEETMDYFDNDVVIIGDAKRGDIGNTAKQYAKSIFDHFGFDAVTLSPYMGRDSITPFTEIPEKGAFILCRTSNPSAIDLQSLSTGKELLFDKIAKLAVQWNQNNNVGLVVGATSPEEISRVRGNASGLPFLIPGIGAQGGDLTKSMIDGNTDGIALINVSRSISFAGDLSKSAIRDAAQGYVNTMRDLMHGS</sequence>
<proteinExistence type="inferred from homology"/>
<evidence type="ECO:0000256" key="5">
    <source>
        <dbReference type="ARBA" id="ARBA00022793"/>
    </source>
</evidence>
<evidence type="ECO:0000259" key="10">
    <source>
        <dbReference type="SMART" id="SM00934"/>
    </source>
</evidence>
<name>A0A381NPJ3_9ZZZZ</name>
<dbReference type="GO" id="GO:0044205">
    <property type="term" value="P:'de novo' UMP biosynthetic process"/>
    <property type="evidence" value="ECO:0007669"/>
    <property type="project" value="UniProtKB-UniPathway"/>
</dbReference>
<dbReference type="InterPro" id="IPR001754">
    <property type="entry name" value="OMPdeCOase_dom"/>
</dbReference>
<dbReference type="PROSITE" id="PS00156">
    <property type="entry name" value="OMPDECASE"/>
    <property type="match status" value="1"/>
</dbReference>
<evidence type="ECO:0000256" key="7">
    <source>
        <dbReference type="ARBA" id="ARBA00023239"/>
    </source>
</evidence>
<dbReference type="GO" id="GO:0006207">
    <property type="term" value="P:'de novo' pyrimidine nucleobase biosynthetic process"/>
    <property type="evidence" value="ECO:0007669"/>
    <property type="project" value="InterPro"/>
</dbReference>
<dbReference type="EMBL" id="UINC01000489">
    <property type="protein sequence ID" value="SUZ56249.1"/>
    <property type="molecule type" value="Genomic_DNA"/>
</dbReference>
<dbReference type="UniPathway" id="UPA00070">
    <property type="reaction ID" value="UER00120"/>
</dbReference>
<dbReference type="NCBIfam" id="TIGR02127">
    <property type="entry name" value="pyrF_sub2"/>
    <property type="match status" value="1"/>
</dbReference>